<evidence type="ECO:0000313" key="4">
    <source>
        <dbReference type="EMBL" id="WUX50481.1"/>
    </source>
</evidence>
<dbReference type="EMBL" id="CP109495">
    <property type="protein sequence ID" value="WUX50481.1"/>
    <property type="molecule type" value="Genomic_DNA"/>
</dbReference>
<dbReference type="InterPro" id="IPR000782">
    <property type="entry name" value="FAS1_domain"/>
</dbReference>
<feature type="region of interest" description="Disordered" evidence="1">
    <location>
        <begin position="45"/>
        <end position="72"/>
    </location>
</feature>
<evidence type="ECO:0000259" key="3">
    <source>
        <dbReference type="PROSITE" id="PS50213"/>
    </source>
</evidence>
<sequence>MNISRNPRSASGPRRSRARRAAVAACAAVVLPVSLGVLAPQASASTTASPTATDPFGPGCSSLPQQGAGSAAAMATQPVATAASQNPELSTLTAALRQAGLVDTLNNAKNSTVFAPTNAAFAKIPKADLDALLADKAQLKKVLTYHVVGEKINKSQLANGSFTTLEGGTLTTSGSGSSFKVNGTANIVCGDITTSNATVNLIDTLLMPK</sequence>
<dbReference type="Proteomes" id="UP001432209">
    <property type="component" value="Chromosome"/>
</dbReference>
<feature type="signal peptide" evidence="2">
    <location>
        <begin position="1"/>
        <end position="44"/>
    </location>
</feature>
<proteinExistence type="predicted"/>
<feature type="domain" description="FAS1" evidence="3">
    <location>
        <begin position="76"/>
        <end position="206"/>
    </location>
</feature>
<keyword evidence="2" id="KW-0732">Signal</keyword>
<gene>
    <name evidence="4" type="ORF">OG442_02345</name>
</gene>
<dbReference type="InterPro" id="IPR036378">
    <property type="entry name" value="FAS1_dom_sf"/>
</dbReference>
<reference evidence="4" key="1">
    <citation type="submission" date="2022-10" db="EMBL/GenBank/DDBJ databases">
        <title>The complete genomes of actinobacterial strains from the NBC collection.</title>
        <authorList>
            <person name="Joergensen T.S."/>
            <person name="Alvarez Arevalo M."/>
            <person name="Sterndorff E.B."/>
            <person name="Faurdal D."/>
            <person name="Vuksanovic O."/>
            <person name="Mourched A.-S."/>
            <person name="Charusanti P."/>
            <person name="Shaw S."/>
            <person name="Blin K."/>
            <person name="Weber T."/>
        </authorList>
    </citation>
    <scope>NUCLEOTIDE SEQUENCE</scope>
    <source>
        <strain evidence="4">NBC_01432</strain>
    </source>
</reference>
<name>A0ABZ1ZW37_STRNV</name>
<protein>
    <submittedName>
        <fullName evidence="4">Fasciclin domain-containing protein</fullName>
    </submittedName>
</protein>
<dbReference type="RefSeq" id="WP_329074093.1">
    <property type="nucleotide sequence ID" value="NZ_CP109389.1"/>
</dbReference>
<feature type="chain" id="PRO_5045230937" evidence="2">
    <location>
        <begin position="45"/>
        <end position="209"/>
    </location>
</feature>
<organism evidence="4 5">
    <name type="scientific">Streptomyces niveus</name>
    <name type="common">Streptomyces spheroides</name>
    <dbReference type="NCBI Taxonomy" id="193462"/>
    <lineage>
        <taxon>Bacteria</taxon>
        <taxon>Bacillati</taxon>
        <taxon>Actinomycetota</taxon>
        <taxon>Actinomycetes</taxon>
        <taxon>Kitasatosporales</taxon>
        <taxon>Streptomycetaceae</taxon>
        <taxon>Streptomyces</taxon>
    </lineage>
</organism>
<dbReference type="Gene3D" id="2.30.180.10">
    <property type="entry name" value="FAS1 domain"/>
    <property type="match status" value="1"/>
</dbReference>
<dbReference type="InterPro" id="IPR050904">
    <property type="entry name" value="Adhesion/Biosynth-related"/>
</dbReference>
<keyword evidence="5" id="KW-1185">Reference proteome</keyword>
<dbReference type="PANTHER" id="PTHR10900:SF77">
    <property type="entry name" value="FI19380P1"/>
    <property type="match status" value="1"/>
</dbReference>
<evidence type="ECO:0000256" key="2">
    <source>
        <dbReference type="SAM" id="SignalP"/>
    </source>
</evidence>
<accession>A0ABZ1ZW37</accession>
<dbReference type="PROSITE" id="PS50213">
    <property type="entry name" value="FAS1"/>
    <property type="match status" value="1"/>
</dbReference>
<dbReference type="SMART" id="SM00554">
    <property type="entry name" value="FAS1"/>
    <property type="match status" value="1"/>
</dbReference>
<dbReference type="SUPFAM" id="SSF82153">
    <property type="entry name" value="FAS1 domain"/>
    <property type="match status" value="1"/>
</dbReference>
<dbReference type="PANTHER" id="PTHR10900">
    <property type="entry name" value="PERIOSTIN-RELATED"/>
    <property type="match status" value="1"/>
</dbReference>
<feature type="compositionally biased region" description="Low complexity" evidence="1">
    <location>
        <begin position="45"/>
        <end position="55"/>
    </location>
</feature>
<dbReference type="Pfam" id="PF02469">
    <property type="entry name" value="Fasciclin"/>
    <property type="match status" value="1"/>
</dbReference>
<evidence type="ECO:0000313" key="5">
    <source>
        <dbReference type="Proteomes" id="UP001432209"/>
    </source>
</evidence>
<evidence type="ECO:0000256" key="1">
    <source>
        <dbReference type="SAM" id="MobiDB-lite"/>
    </source>
</evidence>